<feature type="transmembrane region" description="Helical" evidence="6">
    <location>
        <begin position="29"/>
        <end position="53"/>
    </location>
</feature>
<feature type="transmembrane region" description="Helical" evidence="6">
    <location>
        <begin position="104"/>
        <end position="123"/>
    </location>
</feature>
<evidence type="ECO:0000256" key="6">
    <source>
        <dbReference type="SAM" id="Phobius"/>
    </source>
</evidence>
<keyword evidence="3 6" id="KW-0812">Transmembrane</keyword>
<proteinExistence type="predicted"/>
<comment type="subcellular location">
    <subcellularLocation>
        <location evidence="1">Cell membrane</location>
        <topology evidence="1">Multi-pass membrane protein</topology>
    </subcellularLocation>
</comment>
<dbReference type="Proteomes" id="UP000187735">
    <property type="component" value="Chromosome"/>
</dbReference>
<dbReference type="InterPro" id="IPR019108">
    <property type="entry name" value="Caa3_assmbl_CtaG-rel"/>
</dbReference>
<gene>
    <name evidence="7" type="ORF">Fuma_00053</name>
</gene>
<dbReference type="Pfam" id="PF09678">
    <property type="entry name" value="Caa3_CtaG"/>
    <property type="match status" value="1"/>
</dbReference>
<evidence type="ECO:0000313" key="8">
    <source>
        <dbReference type="Proteomes" id="UP000187735"/>
    </source>
</evidence>
<name>A0A1P8W8V3_9PLAN</name>
<reference evidence="7 8" key="1">
    <citation type="journal article" date="2016" name="Front. Microbiol.">
        <title>Fuerstia marisgermanicae gen. nov., sp. nov., an Unusual Member of the Phylum Planctomycetes from the German Wadden Sea.</title>
        <authorList>
            <person name="Kohn T."/>
            <person name="Heuer A."/>
            <person name="Jogler M."/>
            <person name="Vollmers J."/>
            <person name="Boedeker C."/>
            <person name="Bunk B."/>
            <person name="Rast P."/>
            <person name="Borchert D."/>
            <person name="Glockner I."/>
            <person name="Freese H.M."/>
            <person name="Klenk H.P."/>
            <person name="Overmann J."/>
            <person name="Kaster A.K."/>
            <person name="Rohde M."/>
            <person name="Wiegand S."/>
            <person name="Jogler C."/>
        </authorList>
    </citation>
    <scope>NUCLEOTIDE SEQUENCE [LARGE SCALE GENOMIC DNA]</scope>
    <source>
        <strain evidence="7 8">NH11</strain>
    </source>
</reference>
<keyword evidence="5 6" id="KW-0472">Membrane</keyword>
<keyword evidence="2" id="KW-1003">Cell membrane</keyword>
<keyword evidence="4 6" id="KW-1133">Transmembrane helix</keyword>
<sequence>MHSRIFFIAGIVALAFAWGWPVPQLAQQAFFGHMIMHMLNVAVAAPLLSFAIAGKRFDPVDRWPWLFAAIPASVVELVIVWGWHAPVPHHLARMTTFGLVAEQSMFLLSGIWVWLSAFGGSAYDDKARRGTGIIGLLLTSMHMTFLGALLGLSPRPLYPHHHGFGALTSLADQHLGGAIMLVVGGIVYLSGGLWLTVEVLRERKLFQEPAQ</sequence>
<dbReference type="OrthoDB" id="259025at2"/>
<dbReference type="KEGG" id="fmr:Fuma_00053"/>
<evidence type="ECO:0000256" key="2">
    <source>
        <dbReference type="ARBA" id="ARBA00022475"/>
    </source>
</evidence>
<feature type="transmembrane region" description="Helical" evidence="6">
    <location>
        <begin position="65"/>
        <end position="84"/>
    </location>
</feature>
<feature type="transmembrane region" description="Helical" evidence="6">
    <location>
        <begin position="174"/>
        <end position="197"/>
    </location>
</feature>
<evidence type="ECO:0000256" key="1">
    <source>
        <dbReference type="ARBA" id="ARBA00004651"/>
    </source>
</evidence>
<evidence type="ECO:0000256" key="5">
    <source>
        <dbReference type="ARBA" id="ARBA00023136"/>
    </source>
</evidence>
<keyword evidence="8" id="KW-1185">Reference proteome</keyword>
<evidence type="ECO:0000256" key="3">
    <source>
        <dbReference type="ARBA" id="ARBA00022692"/>
    </source>
</evidence>
<dbReference type="RefSeq" id="WP_077022370.1">
    <property type="nucleotide sequence ID" value="NZ_CP017641.1"/>
</dbReference>
<dbReference type="AlphaFoldDB" id="A0A1P8W8V3"/>
<protein>
    <submittedName>
        <fullName evidence="7">Cytochrome c oxidase caa3 assembly factor (Caa3_CtaG)</fullName>
    </submittedName>
</protein>
<organism evidence="7 8">
    <name type="scientific">Fuerstiella marisgermanici</name>
    <dbReference type="NCBI Taxonomy" id="1891926"/>
    <lineage>
        <taxon>Bacteria</taxon>
        <taxon>Pseudomonadati</taxon>
        <taxon>Planctomycetota</taxon>
        <taxon>Planctomycetia</taxon>
        <taxon>Planctomycetales</taxon>
        <taxon>Planctomycetaceae</taxon>
        <taxon>Fuerstiella</taxon>
    </lineage>
</organism>
<accession>A0A1P8W8V3</accession>
<dbReference type="STRING" id="1891926.Fuma_00053"/>
<evidence type="ECO:0000313" key="7">
    <source>
        <dbReference type="EMBL" id="APZ90478.1"/>
    </source>
</evidence>
<dbReference type="GO" id="GO:0005886">
    <property type="term" value="C:plasma membrane"/>
    <property type="evidence" value="ECO:0007669"/>
    <property type="project" value="UniProtKB-SubCell"/>
</dbReference>
<feature type="transmembrane region" description="Helical" evidence="6">
    <location>
        <begin position="135"/>
        <end position="154"/>
    </location>
</feature>
<dbReference type="EMBL" id="CP017641">
    <property type="protein sequence ID" value="APZ90478.1"/>
    <property type="molecule type" value="Genomic_DNA"/>
</dbReference>
<evidence type="ECO:0000256" key="4">
    <source>
        <dbReference type="ARBA" id="ARBA00022989"/>
    </source>
</evidence>